<proteinExistence type="predicted"/>
<dbReference type="Ensembl" id="ENSSVLT00005010440.1">
    <property type="protein sequence ID" value="ENSSVLP00005009431.1"/>
    <property type="gene ID" value="ENSSVLG00005007556.1"/>
</dbReference>
<dbReference type="Proteomes" id="UP000694564">
    <property type="component" value="Chromosome 6"/>
</dbReference>
<name>A0A8D2B0V2_SCIVU</name>
<protein>
    <submittedName>
        <fullName evidence="1">Uncharacterized protein</fullName>
    </submittedName>
</protein>
<reference evidence="1" key="2">
    <citation type="submission" date="2025-09" db="UniProtKB">
        <authorList>
            <consortium name="Ensembl"/>
        </authorList>
    </citation>
    <scope>IDENTIFICATION</scope>
</reference>
<sequence length="79" mass="9461">MPKIFKEIHIIDFKKDLLELPARRNEENLFFPFGKVLPVIENQNPKFYFYCNIKFNRDTELHFLCLSLSTCKLLPIKSI</sequence>
<organism evidence="1 2">
    <name type="scientific">Sciurus vulgaris</name>
    <name type="common">Eurasian red squirrel</name>
    <dbReference type="NCBI Taxonomy" id="55149"/>
    <lineage>
        <taxon>Eukaryota</taxon>
        <taxon>Metazoa</taxon>
        <taxon>Chordata</taxon>
        <taxon>Craniata</taxon>
        <taxon>Vertebrata</taxon>
        <taxon>Euteleostomi</taxon>
        <taxon>Mammalia</taxon>
        <taxon>Eutheria</taxon>
        <taxon>Euarchontoglires</taxon>
        <taxon>Glires</taxon>
        <taxon>Rodentia</taxon>
        <taxon>Sciuromorpha</taxon>
        <taxon>Sciuridae</taxon>
        <taxon>Sciurinae</taxon>
        <taxon>Sciurini</taxon>
        <taxon>Sciurus</taxon>
    </lineage>
</organism>
<accession>A0A8D2B0V2</accession>
<keyword evidence="2" id="KW-1185">Reference proteome</keyword>
<dbReference type="AlphaFoldDB" id="A0A8D2B0V2"/>
<reference evidence="1" key="1">
    <citation type="submission" date="2025-08" db="UniProtKB">
        <authorList>
            <consortium name="Ensembl"/>
        </authorList>
    </citation>
    <scope>IDENTIFICATION</scope>
</reference>
<evidence type="ECO:0000313" key="1">
    <source>
        <dbReference type="Ensembl" id="ENSSVLP00005009431.1"/>
    </source>
</evidence>
<evidence type="ECO:0000313" key="2">
    <source>
        <dbReference type="Proteomes" id="UP000694564"/>
    </source>
</evidence>